<dbReference type="PANTHER" id="PTHR43308">
    <property type="entry name" value="OUTER MEMBRANE PROTEIN ALPHA-RELATED"/>
    <property type="match status" value="1"/>
</dbReference>
<accession>A0A840PVD5</accession>
<dbReference type="Proteomes" id="UP000557217">
    <property type="component" value="Unassembled WGS sequence"/>
</dbReference>
<dbReference type="Pfam" id="PF00395">
    <property type="entry name" value="SLH"/>
    <property type="match status" value="2"/>
</dbReference>
<organism evidence="2 3">
    <name type="scientific">Ureibacillus thermosphaericus</name>
    <dbReference type="NCBI Taxonomy" id="51173"/>
    <lineage>
        <taxon>Bacteria</taxon>
        <taxon>Bacillati</taxon>
        <taxon>Bacillota</taxon>
        <taxon>Bacilli</taxon>
        <taxon>Bacillales</taxon>
        <taxon>Caryophanaceae</taxon>
        <taxon>Ureibacillus</taxon>
    </lineage>
</organism>
<reference evidence="2 3" key="1">
    <citation type="submission" date="2020-08" db="EMBL/GenBank/DDBJ databases">
        <title>Genomic Encyclopedia of Type Strains, Phase IV (KMG-IV): sequencing the most valuable type-strain genomes for metagenomic binning, comparative biology and taxonomic classification.</title>
        <authorList>
            <person name="Goeker M."/>
        </authorList>
    </citation>
    <scope>NUCLEOTIDE SEQUENCE [LARGE SCALE GENOMIC DNA]</scope>
    <source>
        <strain evidence="2 3">DSM 10633</strain>
    </source>
</reference>
<evidence type="ECO:0000313" key="2">
    <source>
        <dbReference type="EMBL" id="MBB5149214.1"/>
    </source>
</evidence>
<evidence type="ECO:0000259" key="1">
    <source>
        <dbReference type="PROSITE" id="PS51272"/>
    </source>
</evidence>
<dbReference type="AlphaFoldDB" id="A0A840PVD5"/>
<keyword evidence="3" id="KW-1185">Reference proteome</keyword>
<gene>
    <name evidence="2" type="ORF">HNR36_001602</name>
</gene>
<sequence length="635" mass="72028">MNKAIVSSLFALIIFILPLVINAEEIPPKIGVMFSHPNEQYAKITSPGGKYKPPYMNEETVYPKVSYSSIYDKELKYYHFLKQQGYNVQKVSHDALNSLELLHQYDAIVFPYTTLMNHQQRENLKRYIYGGGGALFIYGTGRNELDYMPKNGQMDLTPLIFHTISYIWEWDNLTELFQSRFITDNHLKNVVISNNPDVTHPILTEAYKKLGRNYIQISENRSDGYWYEIMEPWNSNIKPLLVISDFSYASQPEYMKKGKTGAMFALEYGKGRVVVIPFKMFDFLHVEANDKWEDNTRGLAWDKTYGHEDAAALTNSSVNWVIQRASSNAFKRLYDVQLTTSNISAYVTPQKKFAIRGTVKTSNGGNVPVRGYLKVQVLDQNNKVLGEYKRVLPGLAPKGAEDSSFTEKFEILLPGNLANGNYTLYITFEDTRHDRKGFITRAERFTITKKGNSGTLSSFKMFSDVPMNSSHYKHISDAAKIGIITGYGNGKFMPASNVSRLNAMMMLLRALDIKPSSTATMPASDMKKGQYGYDVMATAYQRGFITLENGKANPQAPIRRGVMAQALTKAFQLQGKSDLPFTDISPSYEQYKNIEVLYHHEITTGTTPTTYNPYAPVTRQQFATFIMRSLNASSK</sequence>
<dbReference type="CDD" id="cd03143">
    <property type="entry name" value="A4_beta-galactosidase_middle_domain"/>
    <property type="match status" value="1"/>
</dbReference>
<dbReference type="Gene3D" id="3.40.50.880">
    <property type="match status" value="1"/>
</dbReference>
<dbReference type="PROSITE" id="PS51272">
    <property type="entry name" value="SLH"/>
    <property type="match status" value="2"/>
</dbReference>
<comment type="caution">
    <text evidence="2">The sequence shown here is derived from an EMBL/GenBank/DDBJ whole genome shotgun (WGS) entry which is preliminary data.</text>
</comment>
<evidence type="ECO:0000313" key="3">
    <source>
        <dbReference type="Proteomes" id="UP000557217"/>
    </source>
</evidence>
<feature type="domain" description="SLH" evidence="1">
    <location>
        <begin position="458"/>
        <end position="521"/>
    </location>
</feature>
<dbReference type="InterPro" id="IPR001119">
    <property type="entry name" value="SLH_dom"/>
</dbReference>
<feature type="domain" description="SLH" evidence="1">
    <location>
        <begin position="577"/>
        <end position="635"/>
    </location>
</feature>
<protein>
    <recommendedName>
        <fullName evidence="1">SLH domain-containing protein</fullName>
    </recommendedName>
</protein>
<dbReference type="RefSeq" id="WP_168412409.1">
    <property type="nucleotide sequence ID" value="NZ_JAAXPW010000017.1"/>
</dbReference>
<dbReference type="SUPFAM" id="SSF52317">
    <property type="entry name" value="Class I glutamine amidotransferase-like"/>
    <property type="match status" value="1"/>
</dbReference>
<proteinExistence type="predicted"/>
<dbReference type="InterPro" id="IPR029062">
    <property type="entry name" value="Class_I_gatase-like"/>
</dbReference>
<name>A0A840PVD5_URETH</name>
<dbReference type="EMBL" id="JACHGZ010000016">
    <property type="protein sequence ID" value="MBB5149214.1"/>
    <property type="molecule type" value="Genomic_DNA"/>
</dbReference>
<dbReference type="InterPro" id="IPR051465">
    <property type="entry name" value="Cell_Envelope_Struct_Comp"/>
</dbReference>